<protein>
    <submittedName>
        <fullName evidence="3">Uncharacterized protein</fullName>
    </submittedName>
</protein>
<evidence type="ECO:0000313" key="3">
    <source>
        <dbReference type="EMBL" id="EKM50819.1"/>
    </source>
</evidence>
<keyword evidence="4" id="KW-1185">Reference proteome</keyword>
<dbReference type="OrthoDB" id="3265734at2759"/>
<feature type="compositionally biased region" description="Low complexity" evidence="1">
    <location>
        <begin position="148"/>
        <end position="174"/>
    </location>
</feature>
<dbReference type="KEGG" id="pco:PHACADRAFT_213681"/>
<feature type="transmembrane region" description="Helical" evidence="2">
    <location>
        <begin position="186"/>
        <end position="208"/>
    </location>
</feature>
<accession>K5VW67</accession>
<dbReference type="Proteomes" id="UP000008370">
    <property type="component" value="Unassembled WGS sequence"/>
</dbReference>
<evidence type="ECO:0000256" key="1">
    <source>
        <dbReference type="SAM" id="MobiDB-lite"/>
    </source>
</evidence>
<keyword evidence="2" id="KW-0472">Membrane</keyword>
<dbReference type="Gene3D" id="2.60.120.260">
    <property type="entry name" value="Galactose-binding domain-like"/>
    <property type="match status" value="1"/>
</dbReference>
<dbReference type="HOGENOM" id="CLU_826680_0_0_1"/>
<dbReference type="InParanoid" id="K5VW67"/>
<proteinExistence type="predicted"/>
<feature type="region of interest" description="Disordered" evidence="1">
    <location>
        <begin position="258"/>
        <end position="287"/>
    </location>
</feature>
<dbReference type="EMBL" id="JH930478">
    <property type="protein sequence ID" value="EKM50819.1"/>
    <property type="molecule type" value="Genomic_DNA"/>
</dbReference>
<dbReference type="RefSeq" id="XP_007401079.1">
    <property type="nucleotide sequence ID" value="XM_007401017.1"/>
</dbReference>
<gene>
    <name evidence="3" type="ORF">PHACADRAFT_213681</name>
</gene>
<sequence length="336" mass="35751">MSQNTTVVRVDDRDPTVFYSGNWSLAGNNETEFDGTTHGALTNGSTIEFTFNGTSVTFYGTVPGAPTGSPSTSSFMVDNGEKVLVMTPQPADPMYQYAYFASGPLEDGMHTLVVTAVNTDQEDMLWFDYLEYALISAADTGAGGGGLSSPAPSLSGSSTPSLSSPTSPTNLALSGTTHKASNLRTILPAVIVPAAALLLLLGVLFFLWRRRQQSRRYDSWRVNILGEDLSDVPPEAKIISPYTTVRAPAPALTIMSAPPSISMPSPTSTSMLTPTSLNRSLPSPSAPWESRESIVLSIPPWDSKESVSLPMSQYSTDAVRRSDAALADPPAYTALL</sequence>
<reference evidence="3 4" key="1">
    <citation type="journal article" date="2012" name="BMC Genomics">
        <title>Comparative genomics of the white-rot fungi, Phanerochaete carnosa and P. chrysosporium, to elucidate the genetic basis of the distinct wood types they colonize.</title>
        <authorList>
            <person name="Suzuki H."/>
            <person name="MacDonald J."/>
            <person name="Syed K."/>
            <person name="Salamov A."/>
            <person name="Hori C."/>
            <person name="Aerts A."/>
            <person name="Henrissat B."/>
            <person name="Wiebenga A."/>
            <person name="vanKuyk P.A."/>
            <person name="Barry K."/>
            <person name="Lindquist E."/>
            <person name="LaButti K."/>
            <person name="Lapidus A."/>
            <person name="Lucas S."/>
            <person name="Coutinho P."/>
            <person name="Gong Y."/>
            <person name="Samejima M."/>
            <person name="Mahadevan R."/>
            <person name="Abou-Zaid M."/>
            <person name="de Vries R.P."/>
            <person name="Igarashi K."/>
            <person name="Yadav J.S."/>
            <person name="Grigoriev I.V."/>
            <person name="Master E.R."/>
        </authorList>
    </citation>
    <scope>NUCLEOTIDE SEQUENCE [LARGE SCALE GENOMIC DNA]</scope>
    <source>
        <strain evidence="3 4">HHB-10118-sp</strain>
    </source>
</reference>
<name>K5VW67_PHACS</name>
<dbReference type="AlphaFoldDB" id="K5VW67"/>
<organism evidence="3 4">
    <name type="scientific">Phanerochaete carnosa (strain HHB-10118-sp)</name>
    <name type="common">White-rot fungus</name>
    <name type="synonym">Peniophora carnosa</name>
    <dbReference type="NCBI Taxonomy" id="650164"/>
    <lineage>
        <taxon>Eukaryota</taxon>
        <taxon>Fungi</taxon>
        <taxon>Dikarya</taxon>
        <taxon>Basidiomycota</taxon>
        <taxon>Agaricomycotina</taxon>
        <taxon>Agaricomycetes</taxon>
        <taxon>Polyporales</taxon>
        <taxon>Phanerochaetaceae</taxon>
        <taxon>Phanerochaete</taxon>
    </lineage>
</organism>
<feature type="region of interest" description="Disordered" evidence="1">
    <location>
        <begin position="145"/>
        <end position="174"/>
    </location>
</feature>
<evidence type="ECO:0000313" key="4">
    <source>
        <dbReference type="Proteomes" id="UP000008370"/>
    </source>
</evidence>
<evidence type="ECO:0000256" key="2">
    <source>
        <dbReference type="SAM" id="Phobius"/>
    </source>
</evidence>
<keyword evidence="2" id="KW-0812">Transmembrane</keyword>
<feature type="compositionally biased region" description="Low complexity" evidence="1">
    <location>
        <begin position="258"/>
        <end position="277"/>
    </location>
</feature>
<dbReference type="GeneID" id="18913409"/>
<keyword evidence="2" id="KW-1133">Transmembrane helix</keyword>